<feature type="active site" description="Charge relay system" evidence="6">
    <location>
        <position position="67"/>
    </location>
</feature>
<sequence length="129" mass="14528">MFELKVKTDFAAAHQLTMVGEKCENLHGHNWNVEVYVAGEHLNAAGVLVDFGDIKKHVRAIMKELDHKFLNELDAFKGIQPSSEQIAIYIANRLQGYLKDDKLDETVRVSRVSAWESADACATYIPPQD</sequence>
<comment type="cofactor">
    <cofactor evidence="5 7">
        <name>Zn(2+)</name>
        <dbReference type="ChEBI" id="CHEBI:29105"/>
    </cofactor>
    <text evidence="5 7">Binds 1 zinc ion per subunit.</text>
</comment>
<dbReference type="GO" id="GO:0070497">
    <property type="term" value="F:6-carboxytetrahydropterin synthase activity"/>
    <property type="evidence" value="ECO:0007669"/>
    <property type="project" value="UniProtKB-EC"/>
</dbReference>
<evidence type="ECO:0000256" key="3">
    <source>
        <dbReference type="ARBA" id="ARBA00018141"/>
    </source>
</evidence>
<dbReference type="PANTHER" id="PTHR12589:SF8">
    <property type="entry name" value="6-CARBOXY-5,6,7,8-TETRAHYDROPTERIN SYNTHASE"/>
    <property type="match status" value="1"/>
</dbReference>
<keyword evidence="5" id="KW-0671">Queuosine biosynthesis</keyword>
<dbReference type="NCBIfam" id="TIGR03367">
    <property type="entry name" value="queuosine_QueD"/>
    <property type="match status" value="1"/>
</dbReference>
<feature type="binding site" evidence="7">
    <location>
        <position position="14"/>
    </location>
    <ligand>
        <name>Zn(2+)</name>
        <dbReference type="ChEBI" id="CHEBI:29105"/>
    </ligand>
</feature>
<feature type="active site" description="Charge relay system" evidence="6">
    <location>
        <position position="116"/>
    </location>
</feature>
<dbReference type="OrthoDB" id="9804698at2"/>
<comment type="catalytic activity">
    <reaction evidence="4 5">
        <text>7,8-dihydroneopterin 3'-triphosphate + H2O = 6-carboxy-5,6,7,8-tetrahydropterin + triphosphate + acetaldehyde + 2 H(+)</text>
        <dbReference type="Rhea" id="RHEA:27966"/>
        <dbReference type="ChEBI" id="CHEBI:15343"/>
        <dbReference type="ChEBI" id="CHEBI:15377"/>
        <dbReference type="ChEBI" id="CHEBI:15378"/>
        <dbReference type="ChEBI" id="CHEBI:18036"/>
        <dbReference type="ChEBI" id="CHEBI:58462"/>
        <dbReference type="ChEBI" id="CHEBI:61032"/>
        <dbReference type="EC" id="4.1.2.50"/>
    </reaction>
</comment>
<dbReference type="EMBL" id="FWXY01000003">
    <property type="protein sequence ID" value="SMC51572.1"/>
    <property type="molecule type" value="Genomic_DNA"/>
</dbReference>
<dbReference type="AlphaFoldDB" id="A0A1W1ZTI4"/>
<feature type="binding site" evidence="7">
    <location>
        <position position="29"/>
    </location>
    <ligand>
        <name>Zn(2+)</name>
        <dbReference type="ChEBI" id="CHEBI:29105"/>
    </ligand>
</feature>
<name>A0A1W1ZTI4_9BACT</name>
<dbReference type="GO" id="GO:0008616">
    <property type="term" value="P:tRNA queuosine(34) biosynthetic process"/>
    <property type="evidence" value="ECO:0007669"/>
    <property type="project" value="UniProtKB-KW"/>
</dbReference>
<dbReference type="Pfam" id="PF01242">
    <property type="entry name" value="PTPS"/>
    <property type="match status" value="1"/>
</dbReference>
<evidence type="ECO:0000256" key="1">
    <source>
        <dbReference type="ARBA" id="ARBA00005061"/>
    </source>
</evidence>
<dbReference type="EC" id="4.-.-.-" evidence="5"/>
<evidence type="ECO:0000256" key="6">
    <source>
        <dbReference type="PIRSR" id="PIRSR006113-1"/>
    </source>
</evidence>
<evidence type="ECO:0000256" key="7">
    <source>
        <dbReference type="PIRSR" id="PIRSR006113-2"/>
    </source>
</evidence>
<dbReference type="STRING" id="1121400.SAMN02746065_103166"/>
<keyword evidence="9" id="KW-1185">Reference proteome</keyword>
<keyword evidence="5 7" id="KW-0479">Metal-binding</keyword>
<evidence type="ECO:0000256" key="2">
    <source>
        <dbReference type="ARBA" id="ARBA00008900"/>
    </source>
</evidence>
<dbReference type="GO" id="GO:0046872">
    <property type="term" value="F:metal ion binding"/>
    <property type="evidence" value="ECO:0007669"/>
    <property type="project" value="UniProtKB-KW"/>
</dbReference>
<gene>
    <name evidence="8" type="ORF">SAMN02746065_103166</name>
</gene>
<evidence type="ECO:0000256" key="5">
    <source>
        <dbReference type="PIRNR" id="PIRNR006113"/>
    </source>
</evidence>
<dbReference type="UniPathway" id="UPA00391"/>
<organism evidence="8 9">
    <name type="scientific">Desulfocicer vacuolatum DSM 3385</name>
    <dbReference type="NCBI Taxonomy" id="1121400"/>
    <lineage>
        <taxon>Bacteria</taxon>
        <taxon>Pseudomonadati</taxon>
        <taxon>Thermodesulfobacteriota</taxon>
        <taxon>Desulfobacteria</taxon>
        <taxon>Desulfobacterales</taxon>
        <taxon>Desulfobacteraceae</taxon>
        <taxon>Desulfocicer</taxon>
    </lineage>
</organism>
<proteinExistence type="inferred from homology"/>
<evidence type="ECO:0000313" key="9">
    <source>
        <dbReference type="Proteomes" id="UP000192418"/>
    </source>
</evidence>
<dbReference type="Proteomes" id="UP000192418">
    <property type="component" value="Unassembled WGS sequence"/>
</dbReference>
<keyword evidence="5" id="KW-0456">Lyase</keyword>
<reference evidence="8 9" key="1">
    <citation type="submission" date="2017-04" db="EMBL/GenBank/DDBJ databases">
        <authorList>
            <person name="Afonso C.L."/>
            <person name="Miller P.J."/>
            <person name="Scott M.A."/>
            <person name="Spackman E."/>
            <person name="Goraichik I."/>
            <person name="Dimitrov K.M."/>
            <person name="Suarez D.L."/>
            <person name="Swayne D.E."/>
        </authorList>
    </citation>
    <scope>NUCLEOTIDE SEQUENCE [LARGE SCALE GENOMIC DNA]</scope>
    <source>
        <strain evidence="8 9">DSM 3385</strain>
    </source>
</reference>
<accession>A0A1W1ZTI4</accession>
<evidence type="ECO:0000256" key="4">
    <source>
        <dbReference type="ARBA" id="ARBA00048807"/>
    </source>
</evidence>
<dbReference type="InterPro" id="IPR007115">
    <property type="entry name" value="6-PTP_synth/QueD"/>
</dbReference>
<dbReference type="Gene3D" id="3.30.479.10">
    <property type="entry name" value="6-pyruvoyl tetrahydropterin synthase/QueD"/>
    <property type="match status" value="1"/>
</dbReference>
<dbReference type="RefSeq" id="WP_084067133.1">
    <property type="nucleotide sequence ID" value="NZ_FWXY01000003.1"/>
</dbReference>
<dbReference type="SUPFAM" id="SSF55620">
    <property type="entry name" value="Tetrahydrobiopterin biosynthesis enzymes-like"/>
    <property type="match status" value="1"/>
</dbReference>
<protein>
    <recommendedName>
        <fullName evidence="3 5">6-carboxy-5,6,7,8-tetrahydropterin synthase</fullName>
        <ecNumber evidence="5">4.-.-.-</ecNumber>
    </recommendedName>
</protein>
<dbReference type="PANTHER" id="PTHR12589">
    <property type="entry name" value="PYRUVOYL TETRAHYDROBIOPTERIN SYNTHASE"/>
    <property type="match status" value="1"/>
</dbReference>
<feature type="active site" description="Proton acceptor" evidence="6">
    <location>
        <position position="23"/>
    </location>
</feature>
<comment type="pathway">
    <text evidence="1 5">Purine metabolism; 7-cyano-7-deazaguanine biosynthesis.</text>
</comment>
<comment type="similarity">
    <text evidence="2 5">Belongs to the PTPS family. QueD subfamily.</text>
</comment>
<dbReference type="PIRSF" id="PIRSF006113">
    <property type="entry name" value="PTP_synth"/>
    <property type="match status" value="1"/>
</dbReference>
<evidence type="ECO:0000313" key="8">
    <source>
        <dbReference type="EMBL" id="SMC51572.1"/>
    </source>
</evidence>
<feature type="binding site" evidence="7">
    <location>
        <position position="27"/>
    </location>
    <ligand>
        <name>Zn(2+)</name>
        <dbReference type="ChEBI" id="CHEBI:29105"/>
    </ligand>
</feature>
<keyword evidence="5 7" id="KW-0862">Zinc</keyword>
<dbReference type="InterPro" id="IPR038418">
    <property type="entry name" value="6-PTP_synth/QueD_sf"/>
</dbReference>